<organism evidence="7 8">
    <name type="scientific">Albidovulum sediminis</name>
    <dbReference type="NCBI Taxonomy" id="3066345"/>
    <lineage>
        <taxon>Bacteria</taxon>
        <taxon>Pseudomonadati</taxon>
        <taxon>Pseudomonadota</taxon>
        <taxon>Alphaproteobacteria</taxon>
        <taxon>Rhodobacterales</taxon>
        <taxon>Paracoccaceae</taxon>
        <taxon>Albidovulum</taxon>
    </lineage>
</organism>
<dbReference type="PANTHER" id="PTHR39322:SF1">
    <property type="entry name" value="ISOVALERYL-HOMOSERINE LACTONE SYNTHASE"/>
    <property type="match status" value="1"/>
</dbReference>
<dbReference type="PROSITE" id="PS51187">
    <property type="entry name" value="AUTOINDUCER_SYNTH_2"/>
    <property type="match status" value="1"/>
</dbReference>
<dbReference type="EC" id="2.3.1.184" evidence="6"/>
<keyword evidence="1 5" id="KW-0673">Quorum sensing</keyword>
<keyword evidence="4 5" id="KW-0071">Autoinducer synthesis</keyword>
<evidence type="ECO:0000256" key="4">
    <source>
        <dbReference type="ARBA" id="ARBA00022929"/>
    </source>
</evidence>
<evidence type="ECO:0000256" key="5">
    <source>
        <dbReference type="PROSITE-ProRule" id="PRU00533"/>
    </source>
</evidence>
<comment type="similarity">
    <text evidence="5 6">Belongs to the autoinducer synthase family.</text>
</comment>
<comment type="catalytic activity">
    <reaction evidence="6">
        <text>a fatty acyl-[ACP] + S-adenosyl-L-methionine = an N-acyl-L-homoserine lactone + S-methyl-5'-thioadenosine + holo-[ACP] + H(+)</text>
        <dbReference type="Rhea" id="RHEA:10096"/>
        <dbReference type="Rhea" id="RHEA-COMP:9685"/>
        <dbReference type="Rhea" id="RHEA-COMP:14125"/>
        <dbReference type="ChEBI" id="CHEBI:15378"/>
        <dbReference type="ChEBI" id="CHEBI:17509"/>
        <dbReference type="ChEBI" id="CHEBI:55474"/>
        <dbReference type="ChEBI" id="CHEBI:59789"/>
        <dbReference type="ChEBI" id="CHEBI:64479"/>
        <dbReference type="ChEBI" id="CHEBI:138651"/>
        <dbReference type="EC" id="2.3.1.184"/>
    </reaction>
</comment>
<dbReference type="InterPro" id="IPR001690">
    <property type="entry name" value="Autoind_synthase"/>
</dbReference>
<dbReference type="SUPFAM" id="SSF55729">
    <property type="entry name" value="Acyl-CoA N-acyltransferases (Nat)"/>
    <property type="match status" value="1"/>
</dbReference>
<evidence type="ECO:0000256" key="3">
    <source>
        <dbReference type="ARBA" id="ARBA00022691"/>
    </source>
</evidence>
<evidence type="ECO:0000256" key="6">
    <source>
        <dbReference type="RuleBase" id="RU361135"/>
    </source>
</evidence>
<dbReference type="PRINTS" id="PR01549">
    <property type="entry name" value="AUTOINDCRSYN"/>
</dbReference>
<accession>A0ABT2NP12</accession>
<keyword evidence="3 6" id="KW-0949">S-adenosyl-L-methionine</keyword>
<dbReference type="InterPro" id="IPR016181">
    <property type="entry name" value="Acyl_CoA_acyltransferase"/>
</dbReference>
<proteinExistence type="inferred from homology"/>
<dbReference type="RefSeq" id="WP_261496509.1">
    <property type="nucleotide sequence ID" value="NZ_JAOCQF010000002.1"/>
</dbReference>
<name>A0ABT2NP12_9RHOB</name>
<reference evidence="8" key="1">
    <citation type="submission" date="2023-07" db="EMBL/GenBank/DDBJ databases">
        <title>Defluviimonas sediminis sp. nov., isolated from mangrove sediment.</title>
        <authorList>
            <person name="Liu L."/>
            <person name="Li J."/>
            <person name="Huang Y."/>
            <person name="Pan J."/>
            <person name="Li M."/>
        </authorList>
    </citation>
    <scope>NUCLEOTIDE SEQUENCE [LARGE SCALE GENOMIC DNA]</scope>
    <source>
        <strain evidence="8">FT324</strain>
    </source>
</reference>
<evidence type="ECO:0000256" key="1">
    <source>
        <dbReference type="ARBA" id="ARBA00022654"/>
    </source>
</evidence>
<keyword evidence="8" id="KW-1185">Reference proteome</keyword>
<evidence type="ECO:0000256" key="2">
    <source>
        <dbReference type="ARBA" id="ARBA00022679"/>
    </source>
</evidence>
<dbReference type="Pfam" id="PF00765">
    <property type="entry name" value="Autoind_synth"/>
    <property type="match status" value="1"/>
</dbReference>
<evidence type="ECO:0000313" key="8">
    <source>
        <dbReference type="Proteomes" id="UP001205601"/>
    </source>
</evidence>
<dbReference type="PANTHER" id="PTHR39322">
    <property type="entry name" value="ACYL-HOMOSERINE-LACTONE SYNTHASE"/>
    <property type="match status" value="1"/>
</dbReference>
<dbReference type="EMBL" id="JAOCQF010000002">
    <property type="protein sequence ID" value="MCT8330651.1"/>
    <property type="molecule type" value="Genomic_DNA"/>
</dbReference>
<dbReference type="Proteomes" id="UP001205601">
    <property type="component" value="Unassembled WGS sequence"/>
</dbReference>
<evidence type="ECO:0000313" key="7">
    <source>
        <dbReference type="EMBL" id="MCT8330651.1"/>
    </source>
</evidence>
<gene>
    <name evidence="7" type="ORF">N5I32_14090</name>
</gene>
<sequence>MLRYLTAEGLSAFPRLRDSMFEDRARQFRDRLNWSVSVDERGWERDEYDSLGPLYVIWQRVDGGHGGSMRFMPTERRTMVNDHFRHLAGGRRIASPKVWECTRFCLASETDQNAAAALMLGGAELGMGLGLTRAVGVFDARMVRIYRHLGWEPDILGTTGTGREAVSLGFWRFSEEVRLRLAAKAGLPPSLSRDWFLADMRPKLPAMATG</sequence>
<protein>
    <recommendedName>
        <fullName evidence="6">Acyl-homoserine-lactone synthase</fullName>
        <ecNumber evidence="6">2.3.1.184</ecNumber>
    </recommendedName>
    <alternativeName>
        <fullName evidence="6">Autoinducer synthesis protein</fullName>
    </alternativeName>
</protein>
<dbReference type="Gene3D" id="3.40.630.30">
    <property type="match status" value="1"/>
</dbReference>
<comment type="caution">
    <text evidence="7">The sequence shown here is derived from an EMBL/GenBank/DDBJ whole genome shotgun (WGS) entry which is preliminary data.</text>
</comment>
<keyword evidence="2 6" id="KW-0808">Transferase</keyword>